<keyword evidence="1" id="KW-0812">Transmembrane</keyword>
<keyword evidence="1" id="KW-1133">Transmembrane helix</keyword>
<accession>A0A964W1V9</accession>
<feature type="transmembrane region" description="Helical" evidence="1">
    <location>
        <begin position="58"/>
        <end position="74"/>
    </location>
</feature>
<name>A0A964W1V9_9CLOT</name>
<proteinExistence type="predicted"/>
<comment type="caution">
    <text evidence="2">The sequence shown here is derived from an EMBL/GenBank/DDBJ whole genome shotgun (WGS) entry which is preliminary data.</text>
</comment>
<dbReference type="Proteomes" id="UP000656077">
    <property type="component" value="Unassembled WGS sequence"/>
</dbReference>
<sequence length="132" mass="14418">MNENNKSKKSEKTILKAIGSVLFAIIASSHHWIHTLLIALGLTSLGAGLLALPPSLKAGFLMVSLIFSIWFIVVSRRKWSSERPAAIVYLISSLISIILVITAIPKTIGEFYQASQPLQQQEQSGHSSHHSS</sequence>
<dbReference type="AlphaFoldDB" id="A0A964W1V9"/>
<evidence type="ECO:0000313" key="2">
    <source>
        <dbReference type="EMBL" id="MVX63669.1"/>
    </source>
</evidence>
<dbReference type="RefSeq" id="WP_160358765.1">
    <property type="nucleotide sequence ID" value="NZ_WSRQ01000010.1"/>
</dbReference>
<protein>
    <submittedName>
        <fullName evidence="2">Uncharacterized protein</fullName>
    </submittedName>
</protein>
<dbReference type="EMBL" id="WSRQ01000010">
    <property type="protein sequence ID" value="MVX63669.1"/>
    <property type="molecule type" value="Genomic_DNA"/>
</dbReference>
<evidence type="ECO:0000313" key="3">
    <source>
        <dbReference type="Proteomes" id="UP000656077"/>
    </source>
</evidence>
<evidence type="ECO:0000256" key="1">
    <source>
        <dbReference type="SAM" id="Phobius"/>
    </source>
</evidence>
<keyword evidence="1" id="KW-0472">Membrane</keyword>
<feature type="transmembrane region" description="Helical" evidence="1">
    <location>
        <begin position="21"/>
        <end position="52"/>
    </location>
</feature>
<feature type="transmembrane region" description="Helical" evidence="1">
    <location>
        <begin position="86"/>
        <end position="104"/>
    </location>
</feature>
<organism evidence="2 3">
    <name type="scientific">Clostridium chromiireducens</name>
    <dbReference type="NCBI Taxonomy" id="225345"/>
    <lineage>
        <taxon>Bacteria</taxon>
        <taxon>Bacillati</taxon>
        <taxon>Bacillota</taxon>
        <taxon>Clostridia</taxon>
        <taxon>Eubacteriales</taxon>
        <taxon>Clostridiaceae</taxon>
        <taxon>Clostridium</taxon>
    </lineage>
</organism>
<gene>
    <name evidence="2" type="ORF">GKZ28_08170</name>
</gene>
<reference evidence="2" key="1">
    <citation type="submission" date="2019-12" db="EMBL/GenBank/DDBJ databases">
        <title>Microbes associate with the intestines of laboratory mice.</title>
        <authorList>
            <person name="Navarre W."/>
            <person name="Wong E."/>
        </authorList>
    </citation>
    <scope>NUCLEOTIDE SEQUENCE</scope>
    <source>
        <strain evidence="2">NM79_F5</strain>
    </source>
</reference>